<dbReference type="InterPro" id="IPR000037">
    <property type="entry name" value="SsrA-bd_prot"/>
</dbReference>
<keyword evidence="2 3" id="KW-0694">RNA-binding</keyword>
<organism evidence="5">
    <name type="scientific">Desulfobacca acetoxidans</name>
    <dbReference type="NCBI Taxonomy" id="60893"/>
    <lineage>
        <taxon>Bacteria</taxon>
        <taxon>Pseudomonadati</taxon>
        <taxon>Thermodesulfobacteriota</taxon>
        <taxon>Desulfobaccia</taxon>
        <taxon>Desulfobaccales</taxon>
        <taxon>Desulfobaccaceae</taxon>
        <taxon>Desulfobacca</taxon>
    </lineage>
</organism>
<evidence type="ECO:0000256" key="4">
    <source>
        <dbReference type="SAM" id="MobiDB-lite"/>
    </source>
</evidence>
<dbReference type="SUPFAM" id="SSF74982">
    <property type="entry name" value="Small protein B (SmpB)"/>
    <property type="match status" value="1"/>
</dbReference>
<dbReference type="GO" id="GO:0070930">
    <property type="term" value="P:trans-translation-dependent protein tagging"/>
    <property type="evidence" value="ECO:0007669"/>
    <property type="project" value="TreeGrafter"/>
</dbReference>
<dbReference type="AlphaFoldDB" id="A0A7V6DNT0"/>
<comment type="function">
    <text evidence="3">Required for rescue of stalled ribosomes mediated by trans-translation. Binds to transfer-messenger RNA (tmRNA), required for stable association of tmRNA with ribosomes. tmRNA and SmpB together mimic tRNA shape, replacing the anticodon stem-loop with SmpB. tmRNA is encoded by the ssrA gene; the 2 termini fold to resemble tRNA(Ala) and it encodes a 'tag peptide', a short internal open reading frame. During trans-translation Ala-aminoacylated tmRNA acts like a tRNA, entering the A-site of stalled ribosomes, displacing the stalled mRNA. The ribosome then switches to translate the ORF on the tmRNA; the nascent peptide is terminated with the 'tag peptide' encoded by the tmRNA and targeted for degradation. The ribosome is freed to recommence translation, which seems to be the essential function of trans-translation.</text>
</comment>
<keyword evidence="1 3" id="KW-0963">Cytoplasm</keyword>
<dbReference type="NCBIfam" id="NF003843">
    <property type="entry name" value="PRK05422.1"/>
    <property type="match status" value="1"/>
</dbReference>
<evidence type="ECO:0000256" key="3">
    <source>
        <dbReference type="HAMAP-Rule" id="MF_00023"/>
    </source>
</evidence>
<dbReference type="InterPro" id="IPR023620">
    <property type="entry name" value="SmpB"/>
</dbReference>
<dbReference type="NCBIfam" id="TIGR00086">
    <property type="entry name" value="smpB"/>
    <property type="match status" value="1"/>
</dbReference>
<dbReference type="InterPro" id="IPR020081">
    <property type="entry name" value="SsrA-bd_prot_CS"/>
</dbReference>
<feature type="region of interest" description="Disordered" evidence="4">
    <location>
        <begin position="128"/>
        <end position="154"/>
    </location>
</feature>
<dbReference type="CDD" id="cd09294">
    <property type="entry name" value="SmpB"/>
    <property type="match status" value="1"/>
</dbReference>
<dbReference type="PROSITE" id="PS01317">
    <property type="entry name" value="SSRP"/>
    <property type="match status" value="1"/>
</dbReference>
<dbReference type="GO" id="GO:0070929">
    <property type="term" value="P:trans-translation"/>
    <property type="evidence" value="ECO:0007669"/>
    <property type="project" value="UniProtKB-UniRule"/>
</dbReference>
<dbReference type="GO" id="GO:0003723">
    <property type="term" value="F:RNA binding"/>
    <property type="evidence" value="ECO:0007669"/>
    <property type="project" value="UniProtKB-UniRule"/>
</dbReference>
<name>A0A7V6DNT0_9BACT</name>
<accession>A0A7V6DNT0</accession>
<comment type="subcellular location">
    <subcellularLocation>
        <location evidence="3">Cytoplasm</location>
    </subcellularLocation>
    <text evidence="3">The tmRNA-SmpB complex associates with stalled 70S ribosomes.</text>
</comment>
<dbReference type="EMBL" id="DTGR01000025">
    <property type="protein sequence ID" value="HHS28371.1"/>
    <property type="molecule type" value="Genomic_DNA"/>
</dbReference>
<sequence>MTSERLKLVCRNRKAYFEYHIDDLFEAGLVLRGTEVKSLRLGKANIEDAYARLRDGEVFLMNAHISPYPHAAGENHDPTRPRKVLLRKREIKRLLGKLTERGYTLIPLKLYFKDQHAKVELGLAKGKKKADKRETIRRREEQRELERARKRRHY</sequence>
<dbReference type="Pfam" id="PF01668">
    <property type="entry name" value="SmpB"/>
    <property type="match status" value="1"/>
</dbReference>
<dbReference type="PANTHER" id="PTHR30308:SF2">
    <property type="entry name" value="SSRA-BINDING PROTEIN"/>
    <property type="match status" value="1"/>
</dbReference>
<dbReference type="Gene3D" id="2.40.280.10">
    <property type="match status" value="1"/>
</dbReference>
<comment type="caution">
    <text evidence="5">The sequence shown here is derived from an EMBL/GenBank/DDBJ whole genome shotgun (WGS) entry which is preliminary data.</text>
</comment>
<reference evidence="5" key="1">
    <citation type="journal article" date="2020" name="mSystems">
        <title>Genome- and Community-Level Interaction Insights into Carbon Utilization and Element Cycling Functions of Hydrothermarchaeota in Hydrothermal Sediment.</title>
        <authorList>
            <person name="Zhou Z."/>
            <person name="Liu Y."/>
            <person name="Xu W."/>
            <person name="Pan J."/>
            <person name="Luo Z.H."/>
            <person name="Li M."/>
        </authorList>
    </citation>
    <scope>NUCLEOTIDE SEQUENCE [LARGE SCALE GENOMIC DNA]</scope>
    <source>
        <strain evidence="5">SpSt-767</strain>
    </source>
</reference>
<dbReference type="HAMAP" id="MF_00023">
    <property type="entry name" value="SmpB"/>
    <property type="match status" value="1"/>
</dbReference>
<evidence type="ECO:0000256" key="2">
    <source>
        <dbReference type="ARBA" id="ARBA00022884"/>
    </source>
</evidence>
<gene>
    <name evidence="3 5" type="primary">smpB</name>
    <name evidence="5" type="ORF">ENV52_01545</name>
</gene>
<dbReference type="PANTHER" id="PTHR30308">
    <property type="entry name" value="TMRNA-BINDING COMPONENT OF TRANS-TRANSLATION TAGGING COMPLEX"/>
    <property type="match status" value="1"/>
</dbReference>
<feature type="compositionally biased region" description="Basic and acidic residues" evidence="4">
    <location>
        <begin position="131"/>
        <end position="147"/>
    </location>
</feature>
<protein>
    <recommendedName>
        <fullName evidence="3">SsrA-binding protein</fullName>
    </recommendedName>
    <alternativeName>
        <fullName evidence="3">Small protein B</fullName>
    </alternativeName>
</protein>
<dbReference type="GO" id="GO:0005829">
    <property type="term" value="C:cytosol"/>
    <property type="evidence" value="ECO:0007669"/>
    <property type="project" value="TreeGrafter"/>
</dbReference>
<proteinExistence type="inferred from homology"/>
<evidence type="ECO:0000313" key="5">
    <source>
        <dbReference type="EMBL" id="HHS28371.1"/>
    </source>
</evidence>
<comment type="similarity">
    <text evidence="3">Belongs to the SmpB family.</text>
</comment>
<evidence type="ECO:0000256" key="1">
    <source>
        <dbReference type="ARBA" id="ARBA00022490"/>
    </source>
</evidence>